<evidence type="ECO:0000313" key="4">
    <source>
        <dbReference type="EMBL" id="MCT8971368.1"/>
    </source>
</evidence>
<evidence type="ECO:0000256" key="3">
    <source>
        <dbReference type="RuleBase" id="RU003707"/>
    </source>
</evidence>
<gene>
    <name evidence="4" type="ORF">MUB46_05785</name>
</gene>
<reference evidence="4 5" key="1">
    <citation type="submission" date="2022-04" db="EMBL/GenBank/DDBJ databases">
        <authorList>
            <person name="Ye Y.-Q."/>
            <person name="Du Z.-J."/>
        </authorList>
    </citation>
    <scope>NUCLEOTIDE SEQUENCE [LARGE SCALE GENOMIC DNA]</scope>
    <source>
        <strain evidence="4 5">A6E488</strain>
    </source>
</reference>
<dbReference type="Gene3D" id="3.90.226.10">
    <property type="entry name" value="2-enoyl-CoA Hydratase, Chain A, domain 1"/>
    <property type="match status" value="1"/>
</dbReference>
<dbReference type="EMBL" id="JALIDZ010000002">
    <property type="protein sequence ID" value="MCT8971368.1"/>
    <property type="molecule type" value="Genomic_DNA"/>
</dbReference>
<dbReference type="Proteomes" id="UP001320898">
    <property type="component" value="Unassembled WGS sequence"/>
</dbReference>
<dbReference type="Pfam" id="PF00378">
    <property type="entry name" value="ECH_1"/>
    <property type="match status" value="1"/>
</dbReference>
<dbReference type="SUPFAM" id="SSF52096">
    <property type="entry name" value="ClpP/crotonase"/>
    <property type="match status" value="1"/>
</dbReference>
<evidence type="ECO:0000313" key="5">
    <source>
        <dbReference type="Proteomes" id="UP001320898"/>
    </source>
</evidence>
<dbReference type="CDD" id="cd06558">
    <property type="entry name" value="crotonase-like"/>
    <property type="match status" value="1"/>
</dbReference>
<proteinExistence type="inferred from homology"/>
<evidence type="ECO:0000256" key="1">
    <source>
        <dbReference type="ARBA" id="ARBA00005254"/>
    </source>
</evidence>
<sequence length="265" mass="28358">MSEPRVLIDRRSDGVVVLTLNDPERRNPMSDAEMIEALIAALQGVESDRDARVLVITGAGPVFSAGGNVKEMHQKTGIFGGSPSDIAEAYRAAVQQLPMILSRIDIPTIAAVNGPAMGAGCDLTLMCDLRLASTKAVFGEVFVDLGLVSGDGGGWFLVRHLGYQRAAEISFRARPVEAAEALTLGLVLDVHEPEDLMDRTLELAAEIAAKPVPAIRMTKRLLRMAERAHLQDYLAAVGAMQAAAHGTDEHAAAVAAFVERRSRPR</sequence>
<protein>
    <submittedName>
        <fullName evidence="4">Enoyl-CoA hydratase-related protein</fullName>
    </submittedName>
</protein>
<comment type="caution">
    <text evidence="4">The sequence shown here is derived from an EMBL/GenBank/DDBJ whole genome shotgun (WGS) entry which is preliminary data.</text>
</comment>
<dbReference type="Gene3D" id="1.10.12.10">
    <property type="entry name" value="Lyase 2-enoyl-coa Hydratase, Chain A, domain 2"/>
    <property type="match status" value="1"/>
</dbReference>
<dbReference type="PROSITE" id="PS00166">
    <property type="entry name" value="ENOYL_COA_HYDRATASE"/>
    <property type="match status" value="1"/>
</dbReference>
<evidence type="ECO:0000256" key="2">
    <source>
        <dbReference type="ARBA" id="ARBA00023239"/>
    </source>
</evidence>
<keyword evidence="2" id="KW-0456">Lyase</keyword>
<organism evidence="4 5">
    <name type="scientific">Microbaculum marinisediminis</name>
    <dbReference type="NCBI Taxonomy" id="2931392"/>
    <lineage>
        <taxon>Bacteria</taxon>
        <taxon>Pseudomonadati</taxon>
        <taxon>Pseudomonadota</taxon>
        <taxon>Alphaproteobacteria</taxon>
        <taxon>Hyphomicrobiales</taxon>
        <taxon>Tepidamorphaceae</taxon>
        <taxon>Microbaculum</taxon>
    </lineage>
</organism>
<accession>A0AAW5QY76</accession>
<dbReference type="GO" id="GO:0016829">
    <property type="term" value="F:lyase activity"/>
    <property type="evidence" value="ECO:0007669"/>
    <property type="project" value="UniProtKB-KW"/>
</dbReference>
<comment type="similarity">
    <text evidence="1 3">Belongs to the enoyl-CoA hydratase/isomerase family.</text>
</comment>
<dbReference type="RefSeq" id="WP_261614929.1">
    <property type="nucleotide sequence ID" value="NZ_JALIDZ010000002.1"/>
</dbReference>
<name>A0AAW5QY76_9HYPH</name>
<dbReference type="InterPro" id="IPR029045">
    <property type="entry name" value="ClpP/crotonase-like_dom_sf"/>
</dbReference>
<dbReference type="InterPro" id="IPR018376">
    <property type="entry name" value="Enoyl-CoA_hyd/isom_CS"/>
</dbReference>
<dbReference type="AlphaFoldDB" id="A0AAW5QY76"/>
<dbReference type="GO" id="GO:0006635">
    <property type="term" value="P:fatty acid beta-oxidation"/>
    <property type="evidence" value="ECO:0007669"/>
    <property type="project" value="TreeGrafter"/>
</dbReference>
<dbReference type="InterPro" id="IPR001753">
    <property type="entry name" value="Enoyl-CoA_hydra/iso"/>
</dbReference>
<keyword evidence="5" id="KW-1185">Reference proteome</keyword>
<dbReference type="InterPro" id="IPR014748">
    <property type="entry name" value="Enoyl-CoA_hydra_C"/>
</dbReference>
<dbReference type="PANTHER" id="PTHR11941">
    <property type="entry name" value="ENOYL-COA HYDRATASE-RELATED"/>
    <property type="match status" value="1"/>
</dbReference>
<dbReference type="PANTHER" id="PTHR11941:SF54">
    <property type="entry name" value="ENOYL-COA HYDRATASE, MITOCHONDRIAL"/>
    <property type="match status" value="1"/>
</dbReference>